<dbReference type="EMBL" id="JAGFOT010000002">
    <property type="protein sequence ID" value="MBO3656939.1"/>
    <property type="molecule type" value="Genomic_DNA"/>
</dbReference>
<dbReference type="AlphaFoldDB" id="A0AAW4J7A7"/>
<evidence type="ECO:0000313" key="1">
    <source>
        <dbReference type="EMBL" id="MBO3656939.1"/>
    </source>
</evidence>
<sequence length="139" mass="15749">MFKPLIFVSFLFFILGVFLYFMSPSPSVSETRTQKHTDVLPKQVNHVFESKPTLEREDKVSKNIVISEELGGCIENPNVVMVNSDGCYFSNEDIDYSVICDGNSMIIAVGKLHKNDIKRQGSYMQSPINFNNRIIDCTS</sequence>
<organism evidence="1 2">
    <name type="scientific">Acinetobacter haemolyticus</name>
    <dbReference type="NCBI Taxonomy" id="29430"/>
    <lineage>
        <taxon>Bacteria</taxon>
        <taxon>Pseudomonadati</taxon>
        <taxon>Pseudomonadota</taxon>
        <taxon>Gammaproteobacteria</taxon>
        <taxon>Moraxellales</taxon>
        <taxon>Moraxellaceae</taxon>
        <taxon>Acinetobacter</taxon>
    </lineage>
</organism>
<accession>A0AAW4J7A7</accession>
<name>A0AAW4J7A7_ACIHA</name>
<reference evidence="1" key="1">
    <citation type="submission" date="2021-03" db="EMBL/GenBank/DDBJ databases">
        <title>Acinetobacter spp. whole-genome sequenced from Terengganu.</title>
        <authorList>
            <person name="Mohd Rani F."/>
        </authorList>
    </citation>
    <scope>NUCLEOTIDE SEQUENCE</scope>
    <source>
        <strain evidence="1">AC1502</strain>
    </source>
</reference>
<evidence type="ECO:0000313" key="2">
    <source>
        <dbReference type="Proteomes" id="UP000670925"/>
    </source>
</evidence>
<protein>
    <submittedName>
        <fullName evidence="1">Uncharacterized protein</fullName>
    </submittedName>
</protein>
<dbReference type="RefSeq" id="WP_206261651.1">
    <property type="nucleotide sequence ID" value="NZ_JAGFOT010000002.1"/>
</dbReference>
<gene>
    <name evidence="1" type="ORF">J5N55_02390</name>
</gene>
<proteinExistence type="predicted"/>
<comment type="caution">
    <text evidence="1">The sequence shown here is derived from an EMBL/GenBank/DDBJ whole genome shotgun (WGS) entry which is preliminary data.</text>
</comment>
<dbReference type="Proteomes" id="UP000670925">
    <property type="component" value="Unassembled WGS sequence"/>
</dbReference>